<evidence type="ECO:0000313" key="2">
    <source>
        <dbReference type="Proteomes" id="UP000807716"/>
    </source>
</evidence>
<name>A0A9P6U5H9_9FUNG</name>
<dbReference type="AlphaFoldDB" id="A0A9P6U5H9"/>
<sequence>MSKSSKFVDAPPAYSPLPPAARMQGSVCCISLDSTDRLRLVGCSPQLVEPIRDTVKAAWGEIQVESLVGGAYEFKLLGNPWAGQGKSSVSSRRLVMAVLCTMAKQGWSLSLASNSSKIDLDKDTLYFERATPDPNIRLAAVSFNMVDRIRVIDMPSLVPFVKSAIVAQWEPGIDAERIYYEAHEFKLVGFPWHPRYNEEAVMSRMLCAQIFANLRAQGYILYGSLNSSFAAAGLDTWIFRCREPSA</sequence>
<dbReference type="PANTHER" id="PTHR38696">
    <property type="entry name" value="MEDIATOR OF RNA POLYMERASE II TRANSCRIPTION SUBUNIT 13"/>
    <property type="match status" value="1"/>
</dbReference>
<accession>A0A9P6U5H9</accession>
<dbReference type="Proteomes" id="UP000807716">
    <property type="component" value="Unassembled WGS sequence"/>
</dbReference>
<protein>
    <submittedName>
        <fullName evidence="1">Uncharacterized protein</fullName>
    </submittedName>
</protein>
<dbReference type="EMBL" id="JAAAJB010000258">
    <property type="protein sequence ID" value="KAG0260157.1"/>
    <property type="molecule type" value="Genomic_DNA"/>
</dbReference>
<organism evidence="1 2">
    <name type="scientific">Actinomortierella ambigua</name>
    <dbReference type="NCBI Taxonomy" id="1343610"/>
    <lineage>
        <taxon>Eukaryota</taxon>
        <taxon>Fungi</taxon>
        <taxon>Fungi incertae sedis</taxon>
        <taxon>Mucoromycota</taxon>
        <taxon>Mortierellomycotina</taxon>
        <taxon>Mortierellomycetes</taxon>
        <taxon>Mortierellales</taxon>
        <taxon>Mortierellaceae</taxon>
        <taxon>Actinomortierella</taxon>
    </lineage>
</organism>
<gene>
    <name evidence="1" type="ORF">DFQ27_003679</name>
</gene>
<comment type="caution">
    <text evidence="1">The sequence shown here is derived from an EMBL/GenBank/DDBJ whole genome shotgun (WGS) entry which is preliminary data.</text>
</comment>
<dbReference type="OrthoDB" id="58379at2759"/>
<dbReference type="PANTHER" id="PTHR38696:SF1">
    <property type="entry name" value="MEDIATOR OF RNA POLYMERASE II TRANSCRIPTION SUBUNIT 13"/>
    <property type="match status" value="1"/>
</dbReference>
<evidence type="ECO:0000313" key="1">
    <source>
        <dbReference type="EMBL" id="KAG0260157.1"/>
    </source>
</evidence>
<proteinExistence type="predicted"/>
<reference evidence="1" key="1">
    <citation type="journal article" date="2020" name="Fungal Divers.">
        <title>Resolving the Mortierellaceae phylogeny through synthesis of multi-gene phylogenetics and phylogenomics.</title>
        <authorList>
            <person name="Vandepol N."/>
            <person name="Liber J."/>
            <person name="Desiro A."/>
            <person name="Na H."/>
            <person name="Kennedy M."/>
            <person name="Barry K."/>
            <person name="Grigoriev I.V."/>
            <person name="Miller A.N."/>
            <person name="O'Donnell K."/>
            <person name="Stajich J.E."/>
            <person name="Bonito G."/>
        </authorList>
    </citation>
    <scope>NUCLEOTIDE SEQUENCE</scope>
    <source>
        <strain evidence="1">BC1065</strain>
    </source>
</reference>
<keyword evidence="2" id="KW-1185">Reference proteome</keyword>